<sequence length="171" mass="19536">MSNVIGFSLENDSSKKEIENRRWSCSEAAVNDVVDPPTQTRKILDMDTLVVIVRPAVVWRSEKQEHPEIARQGDDYVPTMFDNFSVNVVVGENTINLGLWDNAGKTTFLICMVHKLGYGNWDELKEAFQTSPLFRFDWFGLSILEPLRNLQGGVIHSFIWCRGRLAKKETC</sequence>
<reference evidence="2" key="1">
    <citation type="journal article" date="2022" name="Mol. Ecol. Resour.">
        <title>The genomes of chicory, endive, great burdock and yacon provide insights into Asteraceae palaeo-polyploidization history and plant inulin production.</title>
        <authorList>
            <person name="Fan W."/>
            <person name="Wang S."/>
            <person name="Wang H."/>
            <person name="Wang A."/>
            <person name="Jiang F."/>
            <person name="Liu H."/>
            <person name="Zhao H."/>
            <person name="Xu D."/>
            <person name="Zhang Y."/>
        </authorList>
    </citation>
    <scope>NUCLEOTIDE SEQUENCE [LARGE SCALE GENOMIC DNA]</scope>
    <source>
        <strain evidence="2">cv. Niubang</strain>
    </source>
</reference>
<organism evidence="1 2">
    <name type="scientific">Arctium lappa</name>
    <name type="common">Greater burdock</name>
    <name type="synonym">Lappa major</name>
    <dbReference type="NCBI Taxonomy" id="4217"/>
    <lineage>
        <taxon>Eukaryota</taxon>
        <taxon>Viridiplantae</taxon>
        <taxon>Streptophyta</taxon>
        <taxon>Embryophyta</taxon>
        <taxon>Tracheophyta</taxon>
        <taxon>Spermatophyta</taxon>
        <taxon>Magnoliopsida</taxon>
        <taxon>eudicotyledons</taxon>
        <taxon>Gunneridae</taxon>
        <taxon>Pentapetalae</taxon>
        <taxon>asterids</taxon>
        <taxon>campanulids</taxon>
        <taxon>Asterales</taxon>
        <taxon>Asteraceae</taxon>
        <taxon>Carduoideae</taxon>
        <taxon>Cardueae</taxon>
        <taxon>Arctiinae</taxon>
        <taxon>Arctium</taxon>
    </lineage>
</organism>
<reference evidence="1 2" key="2">
    <citation type="journal article" date="2022" name="Mol. Ecol. Resour.">
        <title>The genomes of chicory, endive, great burdock and yacon provide insights into Asteraceae paleo-polyploidization history and plant inulin production.</title>
        <authorList>
            <person name="Fan W."/>
            <person name="Wang S."/>
            <person name="Wang H."/>
            <person name="Wang A."/>
            <person name="Jiang F."/>
            <person name="Liu H."/>
            <person name="Zhao H."/>
            <person name="Xu D."/>
            <person name="Zhang Y."/>
        </authorList>
    </citation>
    <scope>NUCLEOTIDE SEQUENCE [LARGE SCALE GENOMIC DNA]</scope>
    <source>
        <strain evidence="2">cv. Niubang</strain>
    </source>
</reference>
<protein>
    <submittedName>
        <fullName evidence="1">Uncharacterized protein</fullName>
    </submittedName>
</protein>
<gene>
    <name evidence="1" type="ORF">L6452_25563</name>
</gene>
<dbReference type="EMBL" id="CM042054">
    <property type="protein sequence ID" value="KAI3707232.1"/>
    <property type="molecule type" value="Genomic_DNA"/>
</dbReference>
<name>A0ACB9ABK2_ARCLA</name>
<comment type="caution">
    <text evidence="1">The sequence shown here is derived from an EMBL/GenBank/DDBJ whole genome shotgun (WGS) entry which is preliminary data.</text>
</comment>
<proteinExistence type="predicted"/>
<dbReference type="Proteomes" id="UP001055879">
    <property type="component" value="Linkage Group LG08"/>
</dbReference>
<evidence type="ECO:0000313" key="1">
    <source>
        <dbReference type="EMBL" id="KAI3707232.1"/>
    </source>
</evidence>
<evidence type="ECO:0000313" key="2">
    <source>
        <dbReference type="Proteomes" id="UP001055879"/>
    </source>
</evidence>
<keyword evidence="2" id="KW-1185">Reference proteome</keyword>
<accession>A0ACB9ABK2</accession>